<evidence type="ECO:0008006" key="4">
    <source>
        <dbReference type="Google" id="ProtNLM"/>
    </source>
</evidence>
<feature type="transmembrane region" description="Helical" evidence="1">
    <location>
        <begin position="85"/>
        <end position="110"/>
    </location>
</feature>
<keyword evidence="1" id="KW-0812">Transmembrane</keyword>
<feature type="transmembrane region" description="Helical" evidence="1">
    <location>
        <begin position="117"/>
        <end position="136"/>
    </location>
</feature>
<evidence type="ECO:0000313" key="2">
    <source>
        <dbReference type="EMBL" id="SFN06249.1"/>
    </source>
</evidence>
<dbReference type="EMBL" id="FOUU01000012">
    <property type="protein sequence ID" value="SFN06249.1"/>
    <property type="molecule type" value="Genomic_DNA"/>
</dbReference>
<keyword evidence="3" id="KW-1185">Reference proteome</keyword>
<evidence type="ECO:0000256" key="1">
    <source>
        <dbReference type="SAM" id="Phobius"/>
    </source>
</evidence>
<keyword evidence="1" id="KW-1133">Transmembrane helix</keyword>
<dbReference type="RefSeq" id="WP_093396278.1">
    <property type="nucleotide sequence ID" value="NZ_FOUU01000012.1"/>
</dbReference>
<reference evidence="2 3" key="1">
    <citation type="submission" date="2016-10" db="EMBL/GenBank/DDBJ databases">
        <authorList>
            <person name="de Groot N.N."/>
        </authorList>
    </citation>
    <scope>NUCLEOTIDE SEQUENCE [LARGE SCALE GENOMIC DNA]</scope>
    <source>
        <strain evidence="2 3">DSM 9990</strain>
    </source>
</reference>
<sequence length="141" mass="15848">MEDLKAKAKARPEQILYADLLFYGCWLGIAIMLVTYFIYLTGILEPYVPMDRISEYWSNNVHHYVEQAKIPVGWGWVRLLNKGDFLNFIGIALLALMTIVGFITLIPAYVKQKDWPFVMIVIAEVIVLSVAASGVLGTGGH</sequence>
<dbReference type="STRING" id="39841.SAMN05660836_02523"/>
<proteinExistence type="predicted"/>
<dbReference type="OrthoDB" id="9791302at2"/>
<protein>
    <recommendedName>
        <fullName evidence="4">DUF1634 domain-containing protein</fullName>
    </recommendedName>
</protein>
<gene>
    <name evidence="2" type="ORF">SAMN05660836_02523</name>
</gene>
<keyword evidence="1" id="KW-0472">Membrane</keyword>
<dbReference type="AlphaFoldDB" id="A0A1I4VZ56"/>
<name>A0A1I4VZ56_9BACT</name>
<organism evidence="2 3">
    <name type="scientific">Thermodesulforhabdus norvegica</name>
    <dbReference type="NCBI Taxonomy" id="39841"/>
    <lineage>
        <taxon>Bacteria</taxon>
        <taxon>Pseudomonadati</taxon>
        <taxon>Thermodesulfobacteriota</taxon>
        <taxon>Syntrophobacteria</taxon>
        <taxon>Syntrophobacterales</taxon>
        <taxon>Thermodesulforhabdaceae</taxon>
        <taxon>Thermodesulforhabdus</taxon>
    </lineage>
</organism>
<accession>A0A1I4VZ56</accession>
<dbReference type="Proteomes" id="UP000199611">
    <property type="component" value="Unassembled WGS sequence"/>
</dbReference>
<evidence type="ECO:0000313" key="3">
    <source>
        <dbReference type="Proteomes" id="UP000199611"/>
    </source>
</evidence>
<feature type="transmembrane region" description="Helical" evidence="1">
    <location>
        <begin position="20"/>
        <end position="40"/>
    </location>
</feature>